<keyword evidence="3" id="KW-1185">Reference proteome</keyword>
<reference evidence="2 3" key="1">
    <citation type="submission" date="2020-02" db="EMBL/GenBank/DDBJ databases">
        <title>Genome sequence of the type strain CGMCC 1.15528 of Mesorhizobium zhangyense.</title>
        <authorList>
            <person name="Gao J."/>
            <person name="Sun J."/>
        </authorList>
    </citation>
    <scope>NUCLEOTIDE SEQUENCE [LARGE SCALE GENOMIC DNA]</scope>
    <source>
        <strain evidence="2 3">CGMCC 1.15528</strain>
    </source>
</reference>
<evidence type="ECO:0000256" key="1">
    <source>
        <dbReference type="SAM" id="MobiDB-lite"/>
    </source>
</evidence>
<dbReference type="EMBL" id="JAAKZG010000005">
    <property type="protein sequence ID" value="NGN42398.1"/>
    <property type="molecule type" value="Genomic_DNA"/>
</dbReference>
<evidence type="ECO:0000313" key="2">
    <source>
        <dbReference type="EMBL" id="NGN42398.1"/>
    </source>
</evidence>
<sequence>MLRGTDDFASRTHVRRNPEGTRNANRALTPVEHGNKIIGNAPDTSKKRLPQSPAEKEPVRTNALSAEWFRRGANFLLVQKDKPDGKFRNWMEVTAL</sequence>
<feature type="region of interest" description="Disordered" evidence="1">
    <location>
        <begin position="1"/>
        <end position="60"/>
    </location>
</feature>
<comment type="caution">
    <text evidence="2">The sequence shown here is derived from an EMBL/GenBank/DDBJ whole genome shotgun (WGS) entry which is preliminary data.</text>
</comment>
<dbReference type="Proteomes" id="UP000481252">
    <property type="component" value="Unassembled WGS sequence"/>
</dbReference>
<accession>A0A7C9R8W3</accession>
<feature type="compositionally biased region" description="Basic and acidic residues" evidence="1">
    <location>
        <begin position="1"/>
        <end position="10"/>
    </location>
</feature>
<protein>
    <submittedName>
        <fullName evidence="2">Uncharacterized protein</fullName>
    </submittedName>
</protein>
<gene>
    <name evidence="2" type="ORF">G6N74_15115</name>
</gene>
<organism evidence="2 3">
    <name type="scientific">Mesorhizobium zhangyense</name>
    <dbReference type="NCBI Taxonomy" id="1776730"/>
    <lineage>
        <taxon>Bacteria</taxon>
        <taxon>Pseudomonadati</taxon>
        <taxon>Pseudomonadota</taxon>
        <taxon>Alphaproteobacteria</taxon>
        <taxon>Hyphomicrobiales</taxon>
        <taxon>Phyllobacteriaceae</taxon>
        <taxon>Mesorhizobium</taxon>
    </lineage>
</organism>
<name>A0A7C9R8W3_9HYPH</name>
<evidence type="ECO:0000313" key="3">
    <source>
        <dbReference type="Proteomes" id="UP000481252"/>
    </source>
</evidence>
<proteinExistence type="predicted"/>
<dbReference type="RefSeq" id="WP_165118686.1">
    <property type="nucleotide sequence ID" value="NZ_JAAKZG010000005.1"/>
</dbReference>
<dbReference type="AlphaFoldDB" id="A0A7C9R8W3"/>